<organism evidence="2 3">
    <name type="scientific">Amylocarpus encephaloides</name>
    <dbReference type="NCBI Taxonomy" id="45428"/>
    <lineage>
        <taxon>Eukaryota</taxon>
        <taxon>Fungi</taxon>
        <taxon>Dikarya</taxon>
        <taxon>Ascomycota</taxon>
        <taxon>Pezizomycotina</taxon>
        <taxon>Leotiomycetes</taxon>
        <taxon>Helotiales</taxon>
        <taxon>Helotiales incertae sedis</taxon>
        <taxon>Amylocarpus</taxon>
    </lineage>
</organism>
<dbReference type="GO" id="GO:0016491">
    <property type="term" value="F:oxidoreductase activity"/>
    <property type="evidence" value="ECO:0007669"/>
    <property type="project" value="TreeGrafter"/>
</dbReference>
<dbReference type="InterPro" id="IPR002347">
    <property type="entry name" value="SDR_fam"/>
</dbReference>
<dbReference type="GO" id="GO:0019748">
    <property type="term" value="P:secondary metabolic process"/>
    <property type="evidence" value="ECO:0007669"/>
    <property type="project" value="TreeGrafter"/>
</dbReference>
<protein>
    <submittedName>
        <fullName evidence="2">Short chain dehydrogenase</fullName>
    </submittedName>
</protein>
<dbReference type="OrthoDB" id="1933717at2759"/>
<accession>A0A9P7YBM4</accession>
<name>A0A9P7YBM4_9HELO</name>
<proteinExistence type="inferred from homology"/>
<sequence>MEGKTIILITGANSGVGLEGAKVLSGNSKNHVIIGARSQEKGEKAVSELKPAASATLSNIVIDITDKQSLEAAVAQIDKEFGRLDVLCNNAGIISWSKDVFQNLQDTFNTNLFGAVAATELFMPLILKSKDPRVINTSSNLGSIGCRSDPNDPYYGMKKMADTYRMSKAAMNMLTACTLANYGDQGVKAWSFCPGYVVTNLSGTGEKGRQERIENGAGDASISGRTLAGIIDGKEDANVGKFVHKDGVYMW</sequence>
<dbReference type="PANTHER" id="PTHR43544:SF32">
    <property type="entry name" value="CHAIN DEHYDROGENASE, PUTATIVE (AFU_ORTHOLOGUE AFUA_5G01530)-RELATED"/>
    <property type="match status" value="1"/>
</dbReference>
<evidence type="ECO:0000313" key="3">
    <source>
        <dbReference type="Proteomes" id="UP000824998"/>
    </source>
</evidence>
<comment type="similarity">
    <text evidence="1">Belongs to the short-chain dehydrogenases/reductases (SDR) family.</text>
</comment>
<dbReference type="InterPro" id="IPR036291">
    <property type="entry name" value="NAD(P)-bd_dom_sf"/>
</dbReference>
<dbReference type="Pfam" id="PF00106">
    <property type="entry name" value="adh_short"/>
    <property type="match status" value="1"/>
</dbReference>
<dbReference type="InterPro" id="IPR051468">
    <property type="entry name" value="Fungal_SecMetab_SDRs"/>
</dbReference>
<keyword evidence="3" id="KW-1185">Reference proteome</keyword>
<dbReference type="SUPFAM" id="SSF51735">
    <property type="entry name" value="NAD(P)-binding Rossmann-fold domains"/>
    <property type="match status" value="1"/>
</dbReference>
<evidence type="ECO:0000256" key="1">
    <source>
        <dbReference type="ARBA" id="ARBA00006484"/>
    </source>
</evidence>
<dbReference type="AlphaFoldDB" id="A0A9P7YBM4"/>
<comment type="caution">
    <text evidence="2">The sequence shown here is derived from an EMBL/GenBank/DDBJ whole genome shotgun (WGS) entry which is preliminary data.</text>
</comment>
<dbReference type="EMBL" id="MU251705">
    <property type="protein sequence ID" value="KAG9230058.1"/>
    <property type="molecule type" value="Genomic_DNA"/>
</dbReference>
<evidence type="ECO:0000313" key="2">
    <source>
        <dbReference type="EMBL" id="KAG9230058.1"/>
    </source>
</evidence>
<gene>
    <name evidence="2" type="ORF">BJ875DRAFT_499454</name>
</gene>
<dbReference type="Proteomes" id="UP000824998">
    <property type="component" value="Unassembled WGS sequence"/>
</dbReference>
<dbReference type="Gene3D" id="3.40.50.720">
    <property type="entry name" value="NAD(P)-binding Rossmann-like Domain"/>
    <property type="match status" value="1"/>
</dbReference>
<reference evidence="2" key="1">
    <citation type="journal article" date="2021" name="IMA Fungus">
        <title>Genomic characterization of three marine fungi, including Emericellopsis atlantica sp. nov. with signatures of a generalist lifestyle and marine biomass degradation.</title>
        <authorList>
            <person name="Hagestad O.C."/>
            <person name="Hou L."/>
            <person name="Andersen J.H."/>
            <person name="Hansen E.H."/>
            <person name="Altermark B."/>
            <person name="Li C."/>
            <person name="Kuhnert E."/>
            <person name="Cox R.J."/>
            <person name="Crous P.W."/>
            <person name="Spatafora J.W."/>
            <person name="Lail K."/>
            <person name="Amirebrahimi M."/>
            <person name="Lipzen A."/>
            <person name="Pangilinan J."/>
            <person name="Andreopoulos W."/>
            <person name="Hayes R.D."/>
            <person name="Ng V."/>
            <person name="Grigoriev I.V."/>
            <person name="Jackson S.A."/>
            <person name="Sutton T.D.S."/>
            <person name="Dobson A.D.W."/>
            <person name="Rama T."/>
        </authorList>
    </citation>
    <scope>NUCLEOTIDE SEQUENCE</scope>
    <source>
        <strain evidence="2">TRa018bII</strain>
    </source>
</reference>
<dbReference type="PRINTS" id="PR00081">
    <property type="entry name" value="GDHRDH"/>
</dbReference>
<dbReference type="PANTHER" id="PTHR43544">
    <property type="entry name" value="SHORT-CHAIN DEHYDROGENASE/REDUCTASE"/>
    <property type="match status" value="1"/>
</dbReference>
<dbReference type="GO" id="GO:0005737">
    <property type="term" value="C:cytoplasm"/>
    <property type="evidence" value="ECO:0007669"/>
    <property type="project" value="TreeGrafter"/>
</dbReference>